<evidence type="ECO:0000313" key="1">
    <source>
        <dbReference type="EMBL" id="CRL44369.1"/>
    </source>
</evidence>
<protein>
    <submittedName>
        <fullName evidence="1">Uncharacterized protein</fullName>
    </submittedName>
</protein>
<proteinExistence type="predicted"/>
<organism evidence="1 2">
    <name type="scientific">Sodalis glossinidius (strain morsitans)</name>
    <dbReference type="NCBI Taxonomy" id="343509"/>
    <lineage>
        <taxon>Bacteria</taxon>
        <taxon>Pseudomonadati</taxon>
        <taxon>Pseudomonadota</taxon>
        <taxon>Gammaproteobacteria</taxon>
        <taxon>Enterobacterales</taxon>
        <taxon>Bruguierivoracaceae</taxon>
        <taxon>Sodalis</taxon>
    </lineage>
</organism>
<reference evidence="1 2" key="1">
    <citation type="submission" date="2015-05" db="EMBL/GenBank/DDBJ databases">
        <authorList>
            <person name="Goodhead I."/>
        </authorList>
    </citation>
    <scope>NUCLEOTIDE SEQUENCE [LARGE SCALE GENOMIC DNA]</scope>
    <source>
        <strain evidence="2">morsitans</strain>
    </source>
</reference>
<sequence length="57" mass="6479">MRPILKFSPIPPQRKGAQRKGLWLIVTSWHPLTGMTALSNAGEGSKVPFFLCYYCRQ</sequence>
<gene>
    <name evidence="1" type="ORF">SGGMMB4_01455</name>
</gene>
<dbReference type="AlphaFoldDB" id="A0A193QGR1"/>
<name>A0A193QGR1_SODGM</name>
<evidence type="ECO:0000313" key="2">
    <source>
        <dbReference type="Proteomes" id="UP000245838"/>
    </source>
</evidence>
<dbReference type="EMBL" id="LN854557">
    <property type="protein sequence ID" value="CRL44369.1"/>
    <property type="molecule type" value="Genomic_DNA"/>
</dbReference>
<dbReference type="Proteomes" id="UP000245838">
    <property type="component" value="Chromosome sggmmb4_Chromosome"/>
</dbReference>
<accession>A0A193QGR1</accession>